<comment type="caution">
    <text evidence="2">The sequence shown here is derived from an EMBL/GenBank/DDBJ whole genome shotgun (WGS) entry which is preliminary data.</text>
</comment>
<name>A0A9P6EF99_9AGAR</name>
<feature type="compositionally biased region" description="Polar residues" evidence="1">
    <location>
        <begin position="104"/>
        <end position="115"/>
    </location>
</feature>
<reference evidence="2" key="1">
    <citation type="submission" date="2020-11" db="EMBL/GenBank/DDBJ databases">
        <authorList>
            <consortium name="DOE Joint Genome Institute"/>
            <person name="Ahrendt S."/>
            <person name="Riley R."/>
            <person name="Andreopoulos W."/>
            <person name="Labutti K."/>
            <person name="Pangilinan J."/>
            <person name="Ruiz-Duenas F.J."/>
            <person name="Barrasa J.M."/>
            <person name="Sanchez-Garcia M."/>
            <person name="Camarero S."/>
            <person name="Miyauchi S."/>
            <person name="Serrano A."/>
            <person name="Linde D."/>
            <person name="Babiker R."/>
            <person name="Drula E."/>
            <person name="Ayuso-Fernandez I."/>
            <person name="Pacheco R."/>
            <person name="Padilla G."/>
            <person name="Ferreira P."/>
            <person name="Barriuso J."/>
            <person name="Kellner H."/>
            <person name="Castanera R."/>
            <person name="Alfaro M."/>
            <person name="Ramirez L."/>
            <person name="Pisabarro A.G."/>
            <person name="Kuo A."/>
            <person name="Tritt A."/>
            <person name="Lipzen A."/>
            <person name="He G."/>
            <person name="Yan M."/>
            <person name="Ng V."/>
            <person name="Cullen D."/>
            <person name="Martin F."/>
            <person name="Rosso M.-N."/>
            <person name="Henrissat B."/>
            <person name="Hibbett D."/>
            <person name="Martinez A.T."/>
            <person name="Grigoriev I.V."/>
        </authorList>
    </citation>
    <scope>NUCLEOTIDE SEQUENCE</scope>
    <source>
        <strain evidence="2">CBS 506.95</strain>
    </source>
</reference>
<dbReference type="Proteomes" id="UP000807306">
    <property type="component" value="Unassembled WGS sequence"/>
</dbReference>
<dbReference type="AlphaFoldDB" id="A0A9P6EF99"/>
<feature type="region of interest" description="Disordered" evidence="1">
    <location>
        <begin position="104"/>
        <end position="125"/>
    </location>
</feature>
<feature type="compositionally biased region" description="Low complexity" evidence="1">
    <location>
        <begin position="71"/>
        <end position="87"/>
    </location>
</feature>
<evidence type="ECO:0000313" key="3">
    <source>
        <dbReference type="Proteomes" id="UP000807306"/>
    </source>
</evidence>
<organism evidence="2 3">
    <name type="scientific">Crepidotus variabilis</name>
    <dbReference type="NCBI Taxonomy" id="179855"/>
    <lineage>
        <taxon>Eukaryota</taxon>
        <taxon>Fungi</taxon>
        <taxon>Dikarya</taxon>
        <taxon>Basidiomycota</taxon>
        <taxon>Agaricomycotina</taxon>
        <taxon>Agaricomycetes</taxon>
        <taxon>Agaricomycetidae</taxon>
        <taxon>Agaricales</taxon>
        <taxon>Agaricineae</taxon>
        <taxon>Crepidotaceae</taxon>
        <taxon>Crepidotus</taxon>
    </lineage>
</organism>
<accession>A0A9P6EF99</accession>
<evidence type="ECO:0000256" key="1">
    <source>
        <dbReference type="SAM" id="MobiDB-lite"/>
    </source>
</evidence>
<evidence type="ECO:0000313" key="2">
    <source>
        <dbReference type="EMBL" id="KAF9527847.1"/>
    </source>
</evidence>
<feature type="region of interest" description="Disordered" evidence="1">
    <location>
        <begin position="69"/>
        <end position="89"/>
    </location>
</feature>
<keyword evidence="3" id="KW-1185">Reference proteome</keyword>
<sequence length="202" mass="22007">MYSLDTLLIVELTDLDSQAMARTDSQEREIANAIANITATASANAEGGAQVVDHEKFAKEWDQVYTRTALGGSSSGSSSNSSIGTKSRGSRWFTHRGIYISQDQESRVQPSSWNTPPFRKGSQISESSKLMDALLGVERFDAGCSDSPEAKAIAHTTPNANANTERGMQVVNFEEFANVNGMEEQLLLSKNPARTCQFHLNI</sequence>
<gene>
    <name evidence="2" type="ORF">CPB83DRAFT_894800</name>
</gene>
<protein>
    <submittedName>
        <fullName evidence="2">Uncharacterized protein</fullName>
    </submittedName>
</protein>
<proteinExistence type="predicted"/>
<dbReference type="EMBL" id="MU157857">
    <property type="protein sequence ID" value="KAF9527847.1"/>
    <property type="molecule type" value="Genomic_DNA"/>
</dbReference>